<dbReference type="InterPro" id="IPR050237">
    <property type="entry name" value="ATP-dep_AMP-bd_enzyme"/>
</dbReference>
<sequence length="568" mass="60714">MPNHQPQPPVLAATTMDYQLTLDKCLSHADVVHGEQEILSCRPDGRIDRYRFRDLACRARRLAMALIDAGLKPGDRVATLMRNNSAHLEAYFGVPMAGGILHTVNVRFRAEEIAYVLKDAGSRFLIVDDDLLPLWSEAAAADGDGAAVEQVFVHAYAADDAGHAAGRSYEALLAGAGEVPLPDLQDERAGATLCYTGGTTGRPKGVVYSHRALVLHALAEMSSAGFGYGMNDVILPAVPMFHVNAWGIPYSALMAGARLVLPGPDVGGAALLRLVEAEGVTFMAGVPTVWANFLECLEARGRARPLDTLRILTGGAAPHKALIDGLARHGIEMFQGWGMTETSGVVAVCHLKPGTDGPPERRAEVLTRQGLPLPIAQVRLVESGTPAAGAPHRPVGGIEVRGASVTGSYLHGVKPEKWTGDGWLRTGDIGSLDALGYLTVLEREEDLIKSGGEWIAPRDVEDAIMEDARVATCAMVARPDIRWGERPVAFVVLAGGASVDWLALGRDLERRFPRYWLPDEFIEVASLPYTSVGKVDRKLLKQRLGDGAGPDHPGGPHDDIIGGARHGS</sequence>
<dbReference type="RefSeq" id="WP_377070809.1">
    <property type="nucleotide sequence ID" value="NZ_JBHMEC010000026.1"/>
</dbReference>
<evidence type="ECO:0000259" key="3">
    <source>
        <dbReference type="Pfam" id="PF13193"/>
    </source>
</evidence>
<feature type="domain" description="AMP-dependent synthetase/ligase" evidence="2">
    <location>
        <begin position="45"/>
        <end position="410"/>
    </location>
</feature>
<evidence type="ECO:0000259" key="2">
    <source>
        <dbReference type="Pfam" id="PF00501"/>
    </source>
</evidence>
<evidence type="ECO:0000313" key="4">
    <source>
        <dbReference type="EMBL" id="MFB9151233.1"/>
    </source>
</evidence>
<dbReference type="EMBL" id="JBHMEC010000026">
    <property type="protein sequence ID" value="MFB9151233.1"/>
    <property type="molecule type" value="Genomic_DNA"/>
</dbReference>
<feature type="domain" description="AMP-binding enzyme C-terminal" evidence="3">
    <location>
        <begin position="460"/>
        <end position="534"/>
    </location>
</feature>
<dbReference type="SUPFAM" id="SSF56801">
    <property type="entry name" value="Acetyl-CoA synthetase-like"/>
    <property type="match status" value="1"/>
</dbReference>
<organism evidence="4 5">
    <name type="scientific">Roseovarius ramblicola</name>
    <dbReference type="NCBI Taxonomy" id="2022336"/>
    <lineage>
        <taxon>Bacteria</taxon>
        <taxon>Pseudomonadati</taxon>
        <taxon>Pseudomonadota</taxon>
        <taxon>Alphaproteobacteria</taxon>
        <taxon>Rhodobacterales</taxon>
        <taxon>Roseobacteraceae</taxon>
        <taxon>Roseovarius</taxon>
    </lineage>
</organism>
<dbReference type="InterPro" id="IPR025110">
    <property type="entry name" value="AMP-bd_C"/>
</dbReference>
<dbReference type="InterPro" id="IPR042099">
    <property type="entry name" value="ANL_N_sf"/>
</dbReference>
<dbReference type="Pfam" id="PF13193">
    <property type="entry name" value="AMP-binding_C"/>
    <property type="match status" value="1"/>
</dbReference>
<protein>
    <submittedName>
        <fullName evidence="4">AMP-binding protein</fullName>
    </submittedName>
</protein>
<evidence type="ECO:0000256" key="1">
    <source>
        <dbReference type="SAM" id="MobiDB-lite"/>
    </source>
</evidence>
<feature type="region of interest" description="Disordered" evidence="1">
    <location>
        <begin position="543"/>
        <end position="568"/>
    </location>
</feature>
<dbReference type="Gene3D" id="3.30.300.30">
    <property type="match status" value="1"/>
</dbReference>
<dbReference type="Gene3D" id="3.40.50.12780">
    <property type="entry name" value="N-terminal domain of ligase-like"/>
    <property type="match status" value="1"/>
</dbReference>
<dbReference type="PANTHER" id="PTHR43767:SF11">
    <property type="entry name" value="MEDIUM-CHAIN-FATTY-ACID--COA LIGASE"/>
    <property type="match status" value="1"/>
</dbReference>
<dbReference type="Pfam" id="PF00501">
    <property type="entry name" value="AMP-binding"/>
    <property type="match status" value="1"/>
</dbReference>
<gene>
    <name evidence="4" type="ORF">ACFFU4_15890</name>
</gene>
<dbReference type="Proteomes" id="UP001589670">
    <property type="component" value="Unassembled WGS sequence"/>
</dbReference>
<dbReference type="PANTHER" id="PTHR43767">
    <property type="entry name" value="LONG-CHAIN-FATTY-ACID--COA LIGASE"/>
    <property type="match status" value="1"/>
</dbReference>
<comment type="caution">
    <text evidence="4">The sequence shown here is derived from an EMBL/GenBank/DDBJ whole genome shotgun (WGS) entry which is preliminary data.</text>
</comment>
<evidence type="ECO:0000313" key="5">
    <source>
        <dbReference type="Proteomes" id="UP001589670"/>
    </source>
</evidence>
<name>A0ABV5I3H4_9RHOB</name>
<dbReference type="InterPro" id="IPR045851">
    <property type="entry name" value="AMP-bd_C_sf"/>
</dbReference>
<dbReference type="PROSITE" id="PS00455">
    <property type="entry name" value="AMP_BINDING"/>
    <property type="match status" value="1"/>
</dbReference>
<reference evidence="4 5" key="1">
    <citation type="submission" date="2024-09" db="EMBL/GenBank/DDBJ databases">
        <authorList>
            <person name="Sun Q."/>
            <person name="Mori K."/>
        </authorList>
    </citation>
    <scope>NUCLEOTIDE SEQUENCE [LARGE SCALE GENOMIC DNA]</scope>
    <source>
        <strain evidence="4 5">CECT 9424</strain>
    </source>
</reference>
<proteinExistence type="predicted"/>
<keyword evidence="5" id="KW-1185">Reference proteome</keyword>
<accession>A0ABV5I3H4</accession>
<dbReference type="InterPro" id="IPR000873">
    <property type="entry name" value="AMP-dep_synth/lig_dom"/>
</dbReference>
<dbReference type="InterPro" id="IPR020845">
    <property type="entry name" value="AMP-binding_CS"/>
</dbReference>